<comment type="caution">
    <text evidence="2">The sequence shown here is derived from an EMBL/GenBank/DDBJ whole genome shotgun (WGS) entry which is preliminary data.</text>
</comment>
<feature type="region of interest" description="Disordered" evidence="1">
    <location>
        <begin position="105"/>
        <end position="141"/>
    </location>
</feature>
<accession>A0A921RLS9</accession>
<dbReference type="AlphaFoldDB" id="A0A921RLS9"/>
<dbReference type="Proteomes" id="UP000807115">
    <property type="component" value="Chromosome 2"/>
</dbReference>
<evidence type="ECO:0000256" key="1">
    <source>
        <dbReference type="SAM" id="MobiDB-lite"/>
    </source>
</evidence>
<reference evidence="2" key="1">
    <citation type="journal article" date="2019" name="BMC Genomics">
        <title>A new reference genome for Sorghum bicolor reveals high levels of sequence similarity between sweet and grain genotypes: implications for the genetics of sugar metabolism.</title>
        <authorList>
            <person name="Cooper E.A."/>
            <person name="Brenton Z.W."/>
            <person name="Flinn B.S."/>
            <person name="Jenkins J."/>
            <person name="Shu S."/>
            <person name="Flowers D."/>
            <person name="Luo F."/>
            <person name="Wang Y."/>
            <person name="Xia P."/>
            <person name="Barry K."/>
            <person name="Daum C."/>
            <person name="Lipzen A."/>
            <person name="Yoshinaga Y."/>
            <person name="Schmutz J."/>
            <person name="Saski C."/>
            <person name="Vermerris W."/>
            <person name="Kresovich S."/>
        </authorList>
    </citation>
    <scope>NUCLEOTIDE SEQUENCE</scope>
</reference>
<evidence type="ECO:0000313" key="2">
    <source>
        <dbReference type="EMBL" id="KAG0542075.1"/>
    </source>
</evidence>
<feature type="compositionally biased region" description="Basic residues" evidence="1">
    <location>
        <begin position="154"/>
        <end position="163"/>
    </location>
</feature>
<proteinExistence type="predicted"/>
<dbReference type="EMBL" id="CM027681">
    <property type="protein sequence ID" value="KAG0542075.1"/>
    <property type="molecule type" value="Genomic_DNA"/>
</dbReference>
<name>A0A921RLS9_SORBI</name>
<feature type="compositionally biased region" description="Basic and acidic residues" evidence="1">
    <location>
        <begin position="105"/>
        <end position="122"/>
    </location>
</feature>
<sequence>MMPLCTLIRSYCTGLTGNITENGYKEFICSSANTRRDHRRTAPASPCPQDPNDLLQLPGIARQLPALLLVRRHHPTNRRRDVVPTERPVVVVPWHLDADAVRRHGPRDEALVDDERQHHEREAEPEDALHGGAPAAVRQERAHGGVLAHAHLRHPPGARHPAPRHAGLEPVREQRQRAAGVARGAPDRPEEARPGALQPERQLPHVVRRHLPLVDGLPDGAESTADVLPEKVDLLKVAFDVLADACCAGGGEERALWSSGGCRSSLTESFLFGHPLVMLPLFADQGLTARLMAERRVGLEVPWDDCGSEDRAAGDGGGGREGVLVQRKAAKGLQEVLWDTARQERCIDELVEHLLQRRGDY</sequence>
<protein>
    <submittedName>
        <fullName evidence="2">Uncharacterized protein</fullName>
    </submittedName>
</protein>
<dbReference type="Gene3D" id="3.40.50.2000">
    <property type="entry name" value="Glycogen Phosphorylase B"/>
    <property type="match status" value="1"/>
</dbReference>
<feature type="region of interest" description="Disordered" evidence="1">
    <location>
        <begin position="154"/>
        <end position="195"/>
    </location>
</feature>
<dbReference type="SUPFAM" id="SSF53756">
    <property type="entry name" value="UDP-Glycosyltransferase/glycogen phosphorylase"/>
    <property type="match status" value="1"/>
</dbReference>
<reference evidence="2" key="2">
    <citation type="submission" date="2020-10" db="EMBL/GenBank/DDBJ databases">
        <authorList>
            <person name="Cooper E.A."/>
            <person name="Brenton Z.W."/>
            <person name="Flinn B.S."/>
            <person name="Jenkins J."/>
            <person name="Shu S."/>
            <person name="Flowers D."/>
            <person name="Luo F."/>
            <person name="Wang Y."/>
            <person name="Xia P."/>
            <person name="Barry K."/>
            <person name="Daum C."/>
            <person name="Lipzen A."/>
            <person name="Yoshinaga Y."/>
            <person name="Schmutz J."/>
            <person name="Saski C."/>
            <person name="Vermerris W."/>
            <person name="Kresovich S."/>
        </authorList>
    </citation>
    <scope>NUCLEOTIDE SEQUENCE</scope>
</reference>
<feature type="compositionally biased region" description="Basic and acidic residues" evidence="1">
    <location>
        <begin position="166"/>
        <end position="176"/>
    </location>
</feature>
<organism evidence="2 3">
    <name type="scientific">Sorghum bicolor</name>
    <name type="common">Sorghum</name>
    <name type="synonym">Sorghum vulgare</name>
    <dbReference type="NCBI Taxonomy" id="4558"/>
    <lineage>
        <taxon>Eukaryota</taxon>
        <taxon>Viridiplantae</taxon>
        <taxon>Streptophyta</taxon>
        <taxon>Embryophyta</taxon>
        <taxon>Tracheophyta</taxon>
        <taxon>Spermatophyta</taxon>
        <taxon>Magnoliopsida</taxon>
        <taxon>Liliopsida</taxon>
        <taxon>Poales</taxon>
        <taxon>Poaceae</taxon>
        <taxon>PACMAD clade</taxon>
        <taxon>Panicoideae</taxon>
        <taxon>Andropogonodae</taxon>
        <taxon>Andropogoneae</taxon>
        <taxon>Sorghinae</taxon>
        <taxon>Sorghum</taxon>
    </lineage>
</organism>
<evidence type="ECO:0000313" key="3">
    <source>
        <dbReference type="Proteomes" id="UP000807115"/>
    </source>
</evidence>
<gene>
    <name evidence="2" type="ORF">BDA96_02G072000</name>
</gene>